<keyword evidence="2" id="KW-1185">Reference proteome</keyword>
<evidence type="ECO:0000313" key="1">
    <source>
        <dbReference type="EMBL" id="CAG8645312.1"/>
    </source>
</evidence>
<reference evidence="1" key="1">
    <citation type="submission" date="2021-06" db="EMBL/GenBank/DDBJ databases">
        <authorList>
            <person name="Kallberg Y."/>
            <person name="Tangrot J."/>
            <person name="Rosling A."/>
        </authorList>
    </citation>
    <scope>NUCLEOTIDE SEQUENCE</scope>
    <source>
        <strain evidence="1">MA461A</strain>
    </source>
</reference>
<accession>A0ACA9NAI3</accession>
<organism evidence="1 2">
    <name type="scientific">Racocetra persica</name>
    <dbReference type="NCBI Taxonomy" id="160502"/>
    <lineage>
        <taxon>Eukaryota</taxon>
        <taxon>Fungi</taxon>
        <taxon>Fungi incertae sedis</taxon>
        <taxon>Mucoromycota</taxon>
        <taxon>Glomeromycotina</taxon>
        <taxon>Glomeromycetes</taxon>
        <taxon>Diversisporales</taxon>
        <taxon>Gigasporaceae</taxon>
        <taxon>Racocetra</taxon>
    </lineage>
</organism>
<protein>
    <submittedName>
        <fullName evidence="1">29675_t:CDS:1</fullName>
    </submittedName>
</protein>
<gene>
    <name evidence="1" type="ORF">RPERSI_LOCUS7642</name>
</gene>
<evidence type="ECO:0000313" key="2">
    <source>
        <dbReference type="Proteomes" id="UP000789920"/>
    </source>
</evidence>
<dbReference type="Proteomes" id="UP000789920">
    <property type="component" value="Unassembled WGS sequence"/>
</dbReference>
<proteinExistence type="predicted"/>
<name>A0ACA9NAI3_9GLOM</name>
<comment type="caution">
    <text evidence="1">The sequence shown here is derived from an EMBL/GenBank/DDBJ whole genome shotgun (WGS) entry which is preliminary data.</text>
</comment>
<sequence>LFALQEEKIILDIDMVQEEMILNIDMVQEEMILDVDMVQEELLQDEIVEEMPQVETIQEVTISQESAIDIKHILFS</sequence>
<feature type="non-terminal residue" evidence="1">
    <location>
        <position position="1"/>
    </location>
</feature>
<dbReference type="EMBL" id="CAJVQC010013146">
    <property type="protein sequence ID" value="CAG8645312.1"/>
    <property type="molecule type" value="Genomic_DNA"/>
</dbReference>